<dbReference type="SMART" id="SM00155">
    <property type="entry name" value="PLDc"/>
    <property type="match status" value="2"/>
</dbReference>
<accession>A0A1I7IAX4</accession>
<organism evidence="2 3">
    <name type="scientific">Halomonas korlensis</name>
    <dbReference type="NCBI Taxonomy" id="463301"/>
    <lineage>
        <taxon>Bacteria</taxon>
        <taxon>Pseudomonadati</taxon>
        <taxon>Pseudomonadota</taxon>
        <taxon>Gammaproteobacteria</taxon>
        <taxon>Oceanospirillales</taxon>
        <taxon>Halomonadaceae</taxon>
        <taxon>Halomonas</taxon>
    </lineage>
</organism>
<sequence>MISTKPCLRASGAEVNSFQYQKVLEGTLGHSFSGGNRVRVLRNGIEIFPPMIEAIRQACFSVDLLTFVYWKGAVARRFADALIERAKAGVRVRVILDAIGALKMSKSLIEQMRAAGVHVAWFRPPARWQFWKLDNRTHRKVLVCDGRIAFTGGVGIAEEWEGDARNPNEWRDTHFQVEGPAVPGLQAAFLDNWVEAGRPMQDDVTQIGYAETLQPLGKSHIQVVKTTAAVNWSPIATLFHVLLTLARHKVRITTAYFVPNAAMVQLLKKTAQRGVDVQVLIPGPHHNHRMAQLAQEDEYVPLMQAGVRMWRYQPSMLHAKIITVDDVVACVGSANFDQRSMSKDDELALLILDEAVLSELDRHFEEDRTRAMEMHAEDYHQLDLFRRAKTTVASLFRNQT</sequence>
<dbReference type="Proteomes" id="UP000198693">
    <property type="component" value="Unassembled WGS sequence"/>
</dbReference>
<proteinExistence type="predicted"/>
<dbReference type="CDD" id="cd09159">
    <property type="entry name" value="PLDc_ybhO_like_2"/>
    <property type="match status" value="1"/>
</dbReference>
<feature type="domain" description="PLD phosphodiesterase" evidence="1">
    <location>
        <begin position="313"/>
        <end position="340"/>
    </location>
</feature>
<evidence type="ECO:0000259" key="1">
    <source>
        <dbReference type="PROSITE" id="PS50035"/>
    </source>
</evidence>
<protein>
    <submittedName>
        <fullName evidence="2">Cardiolipin synthase</fullName>
    </submittedName>
</protein>
<name>A0A1I7IAX4_9GAMM</name>
<reference evidence="3" key="1">
    <citation type="submission" date="2016-10" db="EMBL/GenBank/DDBJ databases">
        <authorList>
            <person name="Varghese N."/>
            <person name="Submissions S."/>
        </authorList>
    </citation>
    <scope>NUCLEOTIDE SEQUENCE [LARGE SCALE GENOMIC DNA]</scope>
    <source>
        <strain evidence="3">CGMCC 1.6981</strain>
    </source>
</reference>
<dbReference type="Gene3D" id="3.30.870.10">
    <property type="entry name" value="Endonuclease Chain A"/>
    <property type="match status" value="2"/>
</dbReference>
<evidence type="ECO:0000313" key="3">
    <source>
        <dbReference type="Proteomes" id="UP000198693"/>
    </source>
</evidence>
<dbReference type="InterPro" id="IPR001736">
    <property type="entry name" value="PLipase_D/transphosphatidylase"/>
</dbReference>
<dbReference type="EMBL" id="FPBP01000006">
    <property type="protein sequence ID" value="SFU69970.1"/>
    <property type="molecule type" value="Genomic_DNA"/>
</dbReference>
<dbReference type="InterPro" id="IPR025202">
    <property type="entry name" value="PLD-like_dom"/>
</dbReference>
<dbReference type="Pfam" id="PF13091">
    <property type="entry name" value="PLDc_2"/>
    <property type="match status" value="2"/>
</dbReference>
<gene>
    <name evidence="2" type="ORF">SAMN04487955_106161</name>
</gene>
<dbReference type="SUPFAM" id="SSF56024">
    <property type="entry name" value="Phospholipase D/nuclease"/>
    <property type="match status" value="2"/>
</dbReference>
<dbReference type="PANTHER" id="PTHR21248">
    <property type="entry name" value="CARDIOLIPIN SYNTHASE"/>
    <property type="match status" value="1"/>
</dbReference>
<dbReference type="STRING" id="463301.SAMN04487955_106161"/>
<dbReference type="OrthoDB" id="9762009at2"/>
<dbReference type="PANTHER" id="PTHR21248:SF22">
    <property type="entry name" value="PHOSPHOLIPASE D"/>
    <property type="match status" value="1"/>
</dbReference>
<keyword evidence="3" id="KW-1185">Reference proteome</keyword>
<dbReference type="CDD" id="cd09110">
    <property type="entry name" value="PLDc_CLS_1"/>
    <property type="match status" value="1"/>
</dbReference>
<dbReference type="PROSITE" id="PS50035">
    <property type="entry name" value="PLD"/>
    <property type="match status" value="2"/>
</dbReference>
<dbReference type="GO" id="GO:0032049">
    <property type="term" value="P:cardiolipin biosynthetic process"/>
    <property type="evidence" value="ECO:0007669"/>
    <property type="project" value="UniProtKB-ARBA"/>
</dbReference>
<evidence type="ECO:0000313" key="2">
    <source>
        <dbReference type="EMBL" id="SFU69970.1"/>
    </source>
</evidence>
<dbReference type="GO" id="GO:0030572">
    <property type="term" value="F:phosphatidyltransferase activity"/>
    <property type="evidence" value="ECO:0007669"/>
    <property type="project" value="UniProtKB-ARBA"/>
</dbReference>
<dbReference type="AlphaFoldDB" id="A0A1I7IAX4"/>
<feature type="domain" description="PLD phosphodiesterase" evidence="1">
    <location>
        <begin position="133"/>
        <end position="160"/>
    </location>
</feature>